<dbReference type="Pfam" id="PF05014">
    <property type="entry name" value="Nuc_deoxyrib_tr"/>
    <property type="match status" value="1"/>
</dbReference>
<protein>
    <recommendedName>
        <fullName evidence="3">Nucleoside 2-deoxyribosyltransferase</fullName>
    </recommendedName>
</protein>
<dbReference type="Gene3D" id="3.40.50.450">
    <property type="match status" value="1"/>
</dbReference>
<comment type="caution">
    <text evidence="1">The sequence shown here is derived from an EMBL/GenBank/DDBJ whole genome shotgun (WGS) entry which is preliminary data.</text>
</comment>
<name>A0A1G2EA07_9BACT</name>
<gene>
    <name evidence="1" type="ORF">A3D46_02345</name>
</gene>
<sequence>MKKTTIYLAGPLFGVADRHHNLLLARELERLGYAVILPQKEALKFFKDGKFDLVAVCESCLSDATKNDVVVANIDGSSADDGTSIEVGMAIFSKRNRYGSFLGQPLVICVRTDFRTASDREVGINAMFRLSDKIIEKPAYANSFEEVEKFYKELVQEIHEYILLRLGKI</sequence>
<dbReference type="EMBL" id="MHMD01000010">
    <property type="protein sequence ID" value="OGZ21988.1"/>
    <property type="molecule type" value="Genomic_DNA"/>
</dbReference>
<reference evidence="1 2" key="1">
    <citation type="journal article" date="2016" name="Nat. Commun.">
        <title>Thousands of microbial genomes shed light on interconnected biogeochemical processes in an aquifer system.</title>
        <authorList>
            <person name="Anantharaman K."/>
            <person name="Brown C.T."/>
            <person name="Hug L.A."/>
            <person name="Sharon I."/>
            <person name="Castelle C.J."/>
            <person name="Probst A.J."/>
            <person name="Thomas B.C."/>
            <person name="Singh A."/>
            <person name="Wilkins M.J."/>
            <person name="Karaoz U."/>
            <person name="Brodie E.L."/>
            <person name="Williams K.H."/>
            <person name="Hubbard S.S."/>
            <person name="Banfield J.F."/>
        </authorList>
    </citation>
    <scope>NUCLEOTIDE SEQUENCE [LARGE SCALE GENOMIC DNA]</scope>
</reference>
<dbReference type="AlphaFoldDB" id="A0A1G2EA07"/>
<evidence type="ECO:0000313" key="1">
    <source>
        <dbReference type="EMBL" id="OGZ21988.1"/>
    </source>
</evidence>
<dbReference type="SUPFAM" id="SSF52309">
    <property type="entry name" value="N-(deoxy)ribosyltransferase-like"/>
    <property type="match status" value="1"/>
</dbReference>
<dbReference type="Proteomes" id="UP000178703">
    <property type="component" value="Unassembled WGS sequence"/>
</dbReference>
<dbReference type="InterPro" id="IPR007710">
    <property type="entry name" value="Nucleoside_deoxyribTrfase"/>
</dbReference>
<dbReference type="STRING" id="1801668.A3D46_02345"/>
<evidence type="ECO:0000313" key="2">
    <source>
        <dbReference type="Proteomes" id="UP000178703"/>
    </source>
</evidence>
<accession>A0A1G2EA07</accession>
<proteinExistence type="predicted"/>
<organism evidence="1 2">
    <name type="scientific">Candidatus Nealsonbacteria bacterium RIFCSPHIGHO2_02_FULL_43_13</name>
    <dbReference type="NCBI Taxonomy" id="1801668"/>
    <lineage>
        <taxon>Bacteria</taxon>
        <taxon>Candidatus Nealsoniibacteriota</taxon>
    </lineage>
</organism>
<evidence type="ECO:0008006" key="3">
    <source>
        <dbReference type="Google" id="ProtNLM"/>
    </source>
</evidence>